<feature type="compositionally biased region" description="Basic and acidic residues" evidence="1">
    <location>
        <begin position="1"/>
        <end position="17"/>
    </location>
</feature>
<protein>
    <submittedName>
        <fullName evidence="3">DUF5709 domain-containing protein</fullName>
    </submittedName>
</protein>
<proteinExistence type="predicted"/>
<evidence type="ECO:0000259" key="2">
    <source>
        <dbReference type="Pfam" id="PF18970"/>
    </source>
</evidence>
<organism evidence="3 4">
    <name type="scientific">Microtetraspora malaysiensis</name>
    <dbReference type="NCBI Taxonomy" id="161358"/>
    <lineage>
        <taxon>Bacteria</taxon>
        <taxon>Bacillati</taxon>
        <taxon>Actinomycetota</taxon>
        <taxon>Actinomycetes</taxon>
        <taxon>Streptosporangiales</taxon>
        <taxon>Streptosporangiaceae</taxon>
        <taxon>Microtetraspora</taxon>
    </lineage>
</organism>
<name>A0ABW6SQT1_9ACTN</name>
<accession>A0ABW6SQT1</accession>
<evidence type="ECO:0000313" key="4">
    <source>
        <dbReference type="Proteomes" id="UP001602013"/>
    </source>
</evidence>
<feature type="compositionally biased region" description="Acidic residues" evidence="1">
    <location>
        <begin position="99"/>
        <end position="112"/>
    </location>
</feature>
<dbReference type="EMBL" id="JBIASD010000007">
    <property type="protein sequence ID" value="MFF3666623.1"/>
    <property type="molecule type" value="Genomic_DNA"/>
</dbReference>
<evidence type="ECO:0000256" key="1">
    <source>
        <dbReference type="SAM" id="MobiDB-lite"/>
    </source>
</evidence>
<feature type="domain" description="DUF5709" evidence="2">
    <location>
        <begin position="115"/>
        <end position="160"/>
    </location>
</feature>
<sequence length="160" mass="17637">MSERTRPEPDPRSRAEDEGIPDLGEGTPQRQWANDPQEEPLPGDRPVGLDEYGTTPAEMAHGESLDMRLRREVPDKTLLYGSPEDAEPDIADERIPYGGDEEEVGRSEDEDEDVRRPAGRLVDPDEGLGPDVDKEMIGEDVGPDTGGFGPEESAMRIEPE</sequence>
<feature type="compositionally biased region" description="Basic and acidic residues" evidence="1">
    <location>
        <begin position="60"/>
        <end position="75"/>
    </location>
</feature>
<dbReference type="Proteomes" id="UP001602013">
    <property type="component" value="Unassembled WGS sequence"/>
</dbReference>
<dbReference type="RefSeq" id="WP_387411215.1">
    <property type="nucleotide sequence ID" value="NZ_JBIASD010000007.1"/>
</dbReference>
<gene>
    <name evidence="3" type="ORF">ACFYXI_13585</name>
</gene>
<comment type="caution">
    <text evidence="3">The sequence shown here is derived from an EMBL/GenBank/DDBJ whole genome shotgun (WGS) entry which is preliminary data.</text>
</comment>
<reference evidence="3 4" key="1">
    <citation type="submission" date="2024-10" db="EMBL/GenBank/DDBJ databases">
        <title>The Natural Products Discovery Center: Release of the First 8490 Sequenced Strains for Exploring Actinobacteria Biosynthetic Diversity.</title>
        <authorList>
            <person name="Kalkreuter E."/>
            <person name="Kautsar S.A."/>
            <person name="Yang D."/>
            <person name="Bader C.D."/>
            <person name="Teijaro C.N."/>
            <person name="Fluegel L."/>
            <person name="Davis C.M."/>
            <person name="Simpson J.R."/>
            <person name="Lauterbach L."/>
            <person name="Steele A.D."/>
            <person name="Gui C."/>
            <person name="Meng S."/>
            <person name="Li G."/>
            <person name="Viehrig K."/>
            <person name="Ye F."/>
            <person name="Su P."/>
            <person name="Kiefer A.F."/>
            <person name="Nichols A."/>
            <person name="Cepeda A.J."/>
            <person name="Yan W."/>
            <person name="Fan B."/>
            <person name="Jiang Y."/>
            <person name="Adhikari A."/>
            <person name="Zheng C.-J."/>
            <person name="Schuster L."/>
            <person name="Cowan T.M."/>
            <person name="Smanski M.J."/>
            <person name="Chevrette M.G."/>
            <person name="De Carvalho L.P.S."/>
            <person name="Shen B."/>
        </authorList>
    </citation>
    <scope>NUCLEOTIDE SEQUENCE [LARGE SCALE GENOMIC DNA]</scope>
    <source>
        <strain evidence="3 4">NPDC002173</strain>
    </source>
</reference>
<evidence type="ECO:0000313" key="3">
    <source>
        <dbReference type="EMBL" id="MFF3666623.1"/>
    </source>
</evidence>
<keyword evidence="4" id="KW-1185">Reference proteome</keyword>
<dbReference type="InterPro" id="IPR043763">
    <property type="entry name" value="DUF5709"/>
</dbReference>
<feature type="region of interest" description="Disordered" evidence="1">
    <location>
        <begin position="1"/>
        <end position="160"/>
    </location>
</feature>
<dbReference type="Pfam" id="PF18970">
    <property type="entry name" value="DUF5709"/>
    <property type="match status" value="1"/>
</dbReference>